<dbReference type="EMBL" id="JARJLG010000110">
    <property type="protein sequence ID" value="KAJ7743966.1"/>
    <property type="molecule type" value="Genomic_DNA"/>
</dbReference>
<evidence type="ECO:0000313" key="12">
    <source>
        <dbReference type="Proteomes" id="UP001215280"/>
    </source>
</evidence>
<dbReference type="GO" id="GO:0004813">
    <property type="term" value="F:alanine-tRNA ligase activity"/>
    <property type="evidence" value="ECO:0007669"/>
    <property type="project" value="UniProtKB-EC"/>
</dbReference>
<dbReference type="AlphaFoldDB" id="A0AAD7N3I5"/>
<dbReference type="GO" id="GO:0000049">
    <property type="term" value="F:tRNA binding"/>
    <property type="evidence" value="ECO:0007669"/>
    <property type="project" value="UniProtKB-KW"/>
</dbReference>
<keyword evidence="7" id="KW-0694">RNA-binding</keyword>
<keyword evidence="4" id="KW-0436">Ligase</keyword>
<evidence type="ECO:0000256" key="4">
    <source>
        <dbReference type="ARBA" id="ARBA00022598"/>
    </source>
</evidence>
<comment type="caution">
    <text evidence="11">The sequence shown here is derived from an EMBL/GenBank/DDBJ whole genome shotgun (WGS) entry which is preliminary data.</text>
</comment>
<evidence type="ECO:0000256" key="1">
    <source>
        <dbReference type="ARBA" id="ARBA00008226"/>
    </source>
</evidence>
<dbReference type="GO" id="GO:0005739">
    <property type="term" value="C:mitochondrion"/>
    <property type="evidence" value="ECO:0007669"/>
    <property type="project" value="TreeGrafter"/>
</dbReference>
<evidence type="ECO:0000256" key="3">
    <source>
        <dbReference type="ARBA" id="ARBA00022555"/>
    </source>
</evidence>
<dbReference type="EC" id="6.1.1.7" evidence="2"/>
<evidence type="ECO:0000256" key="6">
    <source>
        <dbReference type="ARBA" id="ARBA00022840"/>
    </source>
</evidence>
<evidence type="ECO:0000256" key="7">
    <source>
        <dbReference type="ARBA" id="ARBA00022884"/>
    </source>
</evidence>
<dbReference type="GO" id="GO:0006419">
    <property type="term" value="P:alanyl-tRNA aminoacylation"/>
    <property type="evidence" value="ECO:0007669"/>
    <property type="project" value="InterPro"/>
</dbReference>
<keyword evidence="12" id="KW-1185">Reference proteome</keyword>
<keyword evidence="3" id="KW-0820">tRNA-binding</keyword>
<dbReference type="Pfam" id="PF01411">
    <property type="entry name" value="tRNA-synt_2c"/>
    <property type="match status" value="1"/>
</dbReference>
<dbReference type="PRINTS" id="PR00980">
    <property type="entry name" value="TRNASYNTHALA"/>
</dbReference>
<dbReference type="GO" id="GO:0005524">
    <property type="term" value="F:ATP binding"/>
    <property type="evidence" value="ECO:0007669"/>
    <property type="project" value="UniProtKB-KW"/>
</dbReference>
<gene>
    <name evidence="11" type="ORF">DFH07DRAFT_869880</name>
</gene>
<dbReference type="InterPro" id="IPR018162">
    <property type="entry name" value="Ala-tRNA-ligase_IIc_anticod-bd"/>
</dbReference>
<evidence type="ECO:0000256" key="5">
    <source>
        <dbReference type="ARBA" id="ARBA00022741"/>
    </source>
</evidence>
<dbReference type="SUPFAM" id="SSF55681">
    <property type="entry name" value="Class II aaRS and biotin synthetases"/>
    <property type="match status" value="1"/>
</dbReference>
<keyword evidence="6" id="KW-0067">ATP-binding</keyword>
<dbReference type="InterPro" id="IPR018165">
    <property type="entry name" value="Ala-tRNA-synth_IIc_core"/>
</dbReference>
<dbReference type="InterPro" id="IPR045864">
    <property type="entry name" value="aa-tRNA-synth_II/BPL/LPL"/>
</dbReference>
<evidence type="ECO:0000256" key="2">
    <source>
        <dbReference type="ARBA" id="ARBA00013168"/>
    </source>
</evidence>
<dbReference type="PANTHER" id="PTHR11777:SF9">
    <property type="entry name" value="ALANINE--TRNA LIGASE, CYTOPLASMIC"/>
    <property type="match status" value="1"/>
</dbReference>
<dbReference type="PROSITE" id="PS50860">
    <property type="entry name" value="AA_TRNA_LIGASE_II_ALA"/>
    <property type="match status" value="1"/>
</dbReference>
<dbReference type="InterPro" id="IPR050058">
    <property type="entry name" value="Ala-tRNA_ligase"/>
</dbReference>
<protein>
    <recommendedName>
        <fullName evidence="2">alanine--tRNA ligase</fullName>
        <ecNumber evidence="2">6.1.1.7</ecNumber>
    </recommendedName>
</protein>
<evidence type="ECO:0000256" key="8">
    <source>
        <dbReference type="ARBA" id="ARBA00022917"/>
    </source>
</evidence>
<keyword evidence="5" id="KW-0547">Nucleotide-binding</keyword>
<evidence type="ECO:0000313" key="11">
    <source>
        <dbReference type="EMBL" id="KAJ7743966.1"/>
    </source>
</evidence>
<sequence length="401" mass="45725">MHDPEIWTSDRIRNEFFDYFKNKNHTFISSSSTIPLNDPSLLFANAGMNQFKPIFLGTVEPSSERSKLKRAFNSQKCVRAGGKHDDLDNIGKSPHHHTFFEMLGNWSFGDYFKKESIAQSWEVLTTPDLEAKQYWLDQGIPEDHIVPGNAKDNFWEMGKTGPCGPSSEIFFDRVGHRDASHLVNKDDPDVIEIWNNVFIQFNREADGKLKPLPSMHVDTGLGFERLVSILQHEHSTYDTDLFRPILTKIQHLTGVRPYEGRFALTFVLSDGGIPGSVGCGYVLRHILRRGTLTARNKLGSPIGSVFSSLVPGHVYPEILKNIKEIQDTLNREEYTFSQVLERGEKLFHQIASSVVQQGMTKISGQDRRIAICNNHTTPLALPHYHLQKRQLLTNKIRYHSR</sequence>
<name>A0AAD7N3I5_9AGAR</name>
<dbReference type="CDD" id="cd00673">
    <property type="entry name" value="AlaRS_core"/>
    <property type="match status" value="1"/>
</dbReference>
<keyword evidence="9" id="KW-0030">Aminoacyl-tRNA synthetase</keyword>
<dbReference type="Gene3D" id="3.30.930.10">
    <property type="entry name" value="Bira Bifunctional Protein, Domain 2"/>
    <property type="match status" value="2"/>
</dbReference>
<dbReference type="Proteomes" id="UP001215280">
    <property type="component" value="Unassembled WGS sequence"/>
</dbReference>
<comment type="similarity">
    <text evidence="1">Belongs to the class-II aminoacyl-tRNA synthetase family.</text>
</comment>
<dbReference type="InterPro" id="IPR018164">
    <property type="entry name" value="Ala-tRNA-synth_IIc_N"/>
</dbReference>
<dbReference type="SUPFAM" id="SSF101353">
    <property type="entry name" value="Putative anticodon-binding domain of alanyl-tRNA synthetase (AlaRS)"/>
    <property type="match status" value="1"/>
</dbReference>
<proteinExistence type="inferred from homology"/>
<dbReference type="PANTHER" id="PTHR11777">
    <property type="entry name" value="ALANYL-TRNA SYNTHETASE"/>
    <property type="match status" value="1"/>
</dbReference>
<evidence type="ECO:0000256" key="9">
    <source>
        <dbReference type="ARBA" id="ARBA00023146"/>
    </source>
</evidence>
<evidence type="ECO:0000259" key="10">
    <source>
        <dbReference type="PROSITE" id="PS50860"/>
    </source>
</evidence>
<feature type="domain" description="Alanyl-transfer RNA synthetases family profile" evidence="10">
    <location>
        <begin position="7"/>
        <end position="366"/>
    </location>
</feature>
<keyword evidence="8" id="KW-0648">Protein biosynthesis</keyword>
<reference evidence="11" key="1">
    <citation type="submission" date="2023-03" db="EMBL/GenBank/DDBJ databases">
        <title>Massive genome expansion in bonnet fungi (Mycena s.s.) driven by repeated elements and novel gene families across ecological guilds.</title>
        <authorList>
            <consortium name="Lawrence Berkeley National Laboratory"/>
            <person name="Harder C.B."/>
            <person name="Miyauchi S."/>
            <person name="Viragh M."/>
            <person name="Kuo A."/>
            <person name="Thoen E."/>
            <person name="Andreopoulos B."/>
            <person name="Lu D."/>
            <person name="Skrede I."/>
            <person name="Drula E."/>
            <person name="Henrissat B."/>
            <person name="Morin E."/>
            <person name="Kohler A."/>
            <person name="Barry K."/>
            <person name="LaButti K."/>
            <person name="Morin E."/>
            <person name="Salamov A."/>
            <person name="Lipzen A."/>
            <person name="Mereny Z."/>
            <person name="Hegedus B."/>
            <person name="Baldrian P."/>
            <person name="Stursova M."/>
            <person name="Weitz H."/>
            <person name="Taylor A."/>
            <person name="Grigoriev I.V."/>
            <person name="Nagy L.G."/>
            <person name="Martin F."/>
            <person name="Kauserud H."/>
        </authorList>
    </citation>
    <scope>NUCLEOTIDE SEQUENCE</scope>
    <source>
        <strain evidence="11">CBHHK188m</strain>
    </source>
</reference>
<organism evidence="11 12">
    <name type="scientific">Mycena maculata</name>
    <dbReference type="NCBI Taxonomy" id="230809"/>
    <lineage>
        <taxon>Eukaryota</taxon>
        <taxon>Fungi</taxon>
        <taxon>Dikarya</taxon>
        <taxon>Basidiomycota</taxon>
        <taxon>Agaricomycotina</taxon>
        <taxon>Agaricomycetes</taxon>
        <taxon>Agaricomycetidae</taxon>
        <taxon>Agaricales</taxon>
        <taxon>Marasmiineae</taxon>
        <taxon>Mycenaceae</taxon>
        <taxon>Mycena</taxon>
    </lineage>
</organism>
<accession>A0AAD7N3I5</accession>
<dbReference type="InterPro" id="IPR002318">
    <property type="entry name" value="Ala-tRNA-lgiase_IIc"/>
</dbReference>
<dbReference type="GO" id="GO:0002161">
    <property type="term" value="F:aminoacyl-tRNA deacylase activity"/>
    <property type="evidence" value="ECO:0007669"/>
    <property type="project" value="TreeGrafter"/>
</dbReference>